<gene>
    <name evidence="1" type="ORF">DFH08DRAFT_888834</name>
</gene>
<name>A0AAD6ZHL8_9AGAR</name>
<dbReference type="EMBL" id="JARIHO010000049">
    <property type="protein sequence ID" value="KAJ7321884.1"/>
    <property type="molecule type" value="Genomic_DNA"/>
</dbReference>
<keyword evidence="2" id="KW-1185">Reference proteome</keyword>
<comment type="caution">
    <text evidence="1">The sequence shown here is derived from an EMBL/GenBank/DDBJ whole genome shotgun (WGS) entry which is preliminary data.</text>
</comment>
<dbReference type="Proteomes" id="UP001218218">
    <property type="component" value="Unassembled WGS sequence"/>
</dbReference>
<organism evidence="1 2">
    <name type="scientific">Mycena albidolilacea</name>
    <dbReference type="NCBI Taxonomy" id="1033008"/>
    <lineage>
        <taxon>Eukaryota</taxon>
        <taxon>Fungi</taxon>
        <taxon>Dikarya</taxon>
        <taxon>Basidiomycota</taxon>
        <taxon>Agaricomycotina</taxon>
        <taxon>Agaricomycetes</taxon>
        <taxon>Agaricomycetidae</taxon>
        <taxon>Agaricales</taxon>
        <taxon>Marasmiineae</taxon>
        <taxon>Mycenaceae</taxon>
        <taxon>Mycena</taxon>
    </lineage>
</organism>
<evidence type="ECO:0000313" key="1">
    <source>
        <dbReference type="EMBL" id="KAJ7321884.1"/>
    </source>
</evidence>
<dbReference type="AlphaFoldDB" id="A0AAD6ZHL8"/>
<accession>A0AAD6ZHL8</accession>
<reference evidence="1" key="1">
    <citation type="submission" date="2023-03" db="EMBL/GenBank/DDBJ databases">
        <title>Massive genome expansion in bonnet fungi (Mycena s.s.) driven by repeated elements and novel gene families across ecological guilds.</title>
        <authorList>
            <consortium name="Lawrence Berkeley National Laboratory"/>
            <person name="Harder C.B."/>
            <person name="Miyauchi S."/>
            <person name="Viragh M."/>
            <person name="Kuo A."/>
            <person name="Thoen E."/>
            <person name="Andreopoulos B."/>
            <person name="Lu D."/>
            <person name="Skrede I."/>
            <person name="Drula E."/>
            <person name="Henrissat B."/>
            <person name="Morin E."/>
            <person name="Kohler A."/>
            <person name="Barry K."/>
            <person name="LaButti K."/>
            <person name="Morin E."/>
            <person name="Salamov A."/>
            <person name="Lipzen A."/>
            <person name="Mereny Z."/>
            <person name="Hegedus B."/>
            <person name="Baldrian P."/>
            <person name="Stursova M."/>
            <person name="Weitz H."/>
            <person name="Taylor A."/>
            <person name="Grigoriev I.V."/>
            <person name="Nagy L.G."/>
            <person name="Martin F."/>
            <person name="Kauserud H."/>
        </authorList>
    </citation>
    <scope>NUCLEOTIDE SEQUENCE</scope>
    <source>
        <strain evidence="1">CBHHK002</strain>
    </source>
</reference>
<proteinExistence type="predicted"/>
<evidence type="ECO:0000313" key="2">
    <source>
        <dbReference type="Proteomes" id="UP001218218"/>
    </source>
</evidence>
<protein>
    <submittedName>
        <fullName evidence="1">Uncharacterized protein</fullName>
    </submittedName>
</protein>
<sequence>MCLQLFGHRCWQYNPDLSVLFPLREMCMALEEYLEFFLLSIKNAPKITTTSILSVAYCRTRGAASYPFLVVYLQYPELRQFPVRLKLQGFDGPATIQVANREPSYDTPGEESTFSIAFVGETLMELVGTWRYDVLHTMTFKQRLNDAGQLEPSIVDLLTLTVLSAQCDHTREGCPVTLFLALKNLFDGVITSHRKAPALSTDVSHLKCAVIDAFHTRRQCMQEKIDIRSGYRDYIDATQTLQLRAENTELWERTALLQDEVFRLKLEATLPAKVSEDANETI</sequence>